<dbReference type="Proteomes" id="UP000887116">
    <property type="component" value="Unassembled WGS sequence"/>
</dbReference>
<reference evidence="2" key="1">
    <citation type="submission" date="2020-07" db="EMBL/GenBank/DDBJ databases">
        <title>Multicomponent nature underlies the extraordinary mechanical properties of spider dragline silk.</title>
        <authorList>
            <person name="Kono N."/>
            <person name="Nakamura H."/>
            <person name="Mori M."/>
            <person name="Yoshida Y."/>
            <person name="Ohtoshi R."/>
            <person name="Malay A.D."/>
            <person name="Moran D.A.P."/>
            <person name="Tomita M."/>
            <person name="Numata K."/>
            <person name="Arakawa K."/>
        </authorList>
    </citation>
    <scope>NUCLEOTIDE SEQUENCE</scope>
</reference>
<dbReference type="AlphaFoldDB" id="A0A8X6LS00"/>
<feature type="compositionally biased region" description="Polar residues" evidence="1">
    <location>
        <begin position="77"/>
        <end position="95"/>
    </location>
</feature>
<dbReference type="EMBL" id="BMAO01007789">
    <property type="protein sequence ID" value="GFR18532.1"/>
    <property type="molecule type" value="Genomic_DNA"/>
</dbReference>
<feature type="region of interest" description="Disordered" evidence="1">
    <location>
        <begin position="75"/>
        <end position="106"/>
    </location>
</feature>
<protein>
    <submittedName>
        <fullName evidence="2">DUF1758 domain-containing protein</fullName>
    </submittedName>
</protein>
<evidence type="ECO:0000256" key="1">
    <source>
        <dbReference type="SAM" id="MobiDB-lite"/>
    </source>
</evidence>
<dbReference type="OrthoDB" id="8055525at2759"/>
<gene>
    <name evidence="2" type="primary">AVEN_72478_1</name>
    <name evidence="2" type="ORF">TNCT_362351</name>
</gene>
<evidence type="ECO:0000313" key="2">
    <source>
        <dbReference type="EMBL" id="GFR18532.1"/>
    </source>
</evidence>
<evidence type="ECO:0000313" key="3">
    <source>
        <dbReference type="Proteomes" id="UP000887116"/>
    </source>
</evidence>
<feature type="compositionally biased region" description="Low complexity" evidence="1">
    <location>
        <begin position="96"/>
        <end position="106"/>
    </location>
</feature>
<comment type="caution">
    <text evidence="2">The sequence shown here is derived from an EMBL/GenBank/DDBJ whole genome shotgun (WGS) entry which is preliminary data.</text>
</comment>
<proteinExistence type="predicted"/>
<accession>A0A8X6LS00</accession>
<sequence length="215" mass="23963">MTLRREVHLFQRIHYLGVPGESGDLPIDLIFKEGGDVVYLTVTSSKNDNYSNRNGTFLLNVNVNCKQDTDNTLKRSVGQQEVSNTELDAANTTLNSSTSSDSGSESSFISENAINILELRRCNDRISLSGISGIQAGTTHGLLGLKIGSRFCEDQLTIKTYILNKVTSQIPIDSINIKELDYLKSIPLEDEEFSRQSECDVILDSDCFFSYFAKW</sequence>
<organism evidence="2 3">
    <name type="scientific">Trichonephila clavata</name>
    <name type="common">Joro spider</name>
    <name type="synonym">Nephila clavata</name>
    <dbReference type="NCBI Taxonomy" id="2740835"/>
    <lineage>
        <taxon>Eukaryota</taxon>
        <taxon>Metazoa</taxon>
        <taxon>Ecdysozoa</taxon>
        <taxon>Arthropoda</taxon>
        <taxon>Chelicerata</taxon>
        <taxon>Arachnida</taxon>
        <taxon>Araneae</taxon>
        <taxon>Araneomorphae</taxon>
        <taxon>Entelegynae</taxon>
        <taxon>Araneoidea</taxon>
        <taxon>Nephilidae</taxon>
        <taxon>Trichonephila</taxon>
    </lineage>
</organism>
<name>A0A8X6LS00_TRICU</name>
<keyword evidence="3" id="KW-1185">Reference proteome</keyword>